<evidence type="ECO:0000313" key="1">
    <source>
        <dbReference type="EMBL" id="OTN76745.1"/>
    </source>
</evidence>
<protein>
    <submittedName>
        <fullName evidence="1">Uncharacterized protein</fullName>
    </submittedName>
</protein>
<organism evidence="1 2">
    <name type="scientific">Candidatus Enterococcus testudinis</name>
    <dbReference type="NCBI Taxonomy" id="1834191"/>
    <lineage>
        <taxon>Bacteria</taxon>
        <taxon>Bacillati</taxon>
        <taxon>Bacillota</taxon>
        <taxon>Bacilli</taxon>
        <taxon>Lactobacillales</taxon>
        <taxon>Enterococcaceae</taxon>
        <taxon>Enterococcus</taxon>
    </lineage>
</organism>
<accession>A0A242A6T2</accession>
<sequence length="71" mass="8553">MKSIKVLVDMDAGEILYMTNDDKKLKQAMYQQLVDGGYEFEDDMYESKNWGEYDFEIYEYFPKNEDDVKLK</sequence>
<keyword evidence="2" id="KW-1185">Reference proteome</keyword>
<dbReference type="Proteomes" id="UP000195043">
    <property type="component" value="Unassembled WGS sequence"/>
</dbReference>
<dbReference type="EMBL" id="NGKU01000001">
    <property type="protein sequence ID" value="OTN76745.1"/>
    <property type="molecule type" value="Genomic_DNA"/>
</dbReference>
<comment type="caution">
    <text evidence="1">The sequence shown here is derived from an EMBL/GenBank/DDBJ whole genome shotgun (WGS) entry which is preliminary data.</text>
</comment>
<evidence type="ECO:0000313" key="2">
    <source>
        <dbReference type="Proteomes" id="UP000195043"/>
    </source>
</evidence>
<name>A0A242A6T2_9ENTE</name>
<reference evidence="1 2" key="1">
    <citation type="submission" date="2017-05" db="EMBL/GenBank/DDBJ databases">
        <title>The Genome Sequence of Enterococcus sp. 8G7_MSG3316.</title>
        <authorList>
            <consortium name="The Broad Institute Genomics Platform"/>
            <consortium name="The Broad Institute Genomic Center for Infectious Diseases"/>
            <person name="Earl A."/>
            <person name="Manson A."/>
            <person name="Schwartman J."/>
            <person name="Gilmore M."/>
            <person name="Abouelleil A."/>
            <person name="Cao P."/>
            <person name="Chapman S."/>
            <person name="Cusick C."/>
            <person name="Shea T."/>
            <person name="Young S."/>
            <person name="Neafsey D."/>
            <person name="Nusbaum C."/>
            <person name="Birren B."/>
        </authorList>
    </citation>
    <scope>NUCLEOTIDE SEQUENCE [LARGE SCALE GENOMIC DNA]</scope>
    <source>
        <strain evidence="1 2">8G7_MSG3316</strain>
    </source>
</reference>
<dbReference type="RefSeq" id="WP_086274724.1">
    <property type="nucleotide sequence ID" value="NZ_NGKU01000001.1"/>
</dbReference>
<proteinExistence type="predicted"/>
<dbReference type="STRING" id="1834191.A5886_001824"/>
<gene>
    <name evidence="1" type="ORF">A5886_001824</name>
</gene>
<dbReference type="AlphaFoldDB" id="A0A242A6T2"/>